<feature type="region of interest" description="Disordered" evidence="6">
    <location>
        <begin position="302"/>
        <end position="338"/>
    </location>
</feature>
<dbReference type="InterPro" id="IPR025829">
    <property type="entry name" value="Zn_knuckle_CX2CX3GHX4C"/>
</dbReference>
<dbReference type="GO" id="GO:0003676">
    <property type="term" value="F:nucleic acid binding"/>
    <property type="evidence" value="ECO:0007669"/>
    <property type="project" value="InterPro"/>
</dbReference>
<dbReference type="Gene3D" id="3.30.40.10">
    <property type="entry name" value="Zinc/RING finger domain, C3HC4 (zinc finger)"/>
    <property type="match status" value="1"/>
</dbReference>
<comment type="subcellular location">
    <subcellularLocation>
        <location evidence="1">Nucleus</location>
    </subcellularLocation>
</comment>
<evidence type="ECO:0000256" key="4">
    <source>
        <dbReference type="ARBA" id="ARBA00022833"/>
    </source>
</evidence>
<evidence type="ECO:0000256" key="2">
    <source>
        <dbReference type="ARBA" id="ARBA00022723"/>
    </source>
</evidence>
<dbReference type="InterPro" id="IPR033489">
    <property type="entry name" value="RBBP6"/>
</dbReference>
<reference evidence="8" key="1">
    <citation type="submission" date="2022-04" db="EMBL/GenBank/DDBJ databases">
        <title>A functionally conserved STORR gene fusion in Papaver species that diverged 16.8 million years ago.</title>
        <authorList>
            <person name="Catania T."/>
        </authorList>
    </citation>
    <scope>NUCLEOTIDE SEQUENCE</scope>
    <source>
        <strain evidence="8">S-188037</strain>
    </source>
</reference>
<dbReference type="Pfam" id="PF13696">
    <property type="entry name" value="zf-CCHC_2"/>
    <property type="match status" value="1"/>
</dbReference>
<dbReference type="InterPro" id="IPR014891">
    <property type="entry name" value="DWNN_domain"/>
</dbReference>
<sequence>MAIYYKFKSGKEFHSIPTLSPFTSVLEIKDLIFQSKKFGHGKDFDLILTNPSTNEDYKDDSILLPRNSSVIVRRIPGLPGKSIVVKSKEQEEKEKEDEKIKEICQQTISYVNVNNGTTAVSSAHQMGFSNGYMGGRPAMGQRGGLDRRIPPEGYTCHRCKVPGHYIQHCPTNGDPEYDVKKLRPPTGIPKSMLVETADGSYALPGGSVAVLKPNEVAFEKLVEGIPTISRRVIDIPPELHCPMCKDVMRFAVITSKCCFQSFCDGCIRGSIISKSMCLCGARILVDDLIPNKTIRDTIDRYIESGNTSSGNTKSTIEDVGSARSSLPKVPSPSPSCASKAEKKASCLKKEISDGNEVVSVRLLEQAHKNGQSAPSLDLSEDEAESTSSMVQNNAALGQEEGQQQDPASANFTVDGKLLSPGDLFWGTSQAFGANNCMMPFGTSAYNNPYWNGMQLGMNGFMAPYNGYMGYAAGPYGGMFPQNQNPFGGGSGDAFPCAPSQTKKRSRVTPCRGNDWVEDDEERNYKKKQSWQTSSVSCHAK</sequence>
<dbReference type="InterPro" id="IPR036875">
    <property type="entry name" value="Znf_CCHC_sf"/>
</dbReference>
<dbReference type="SUPFAM" id="SSF57850">
    <property type="entry name" value="RING/U-box"/>
    <property type="match status" value="1"/>
</dbReference>
<keyword evidence="2" id="KW-0479">Metal-binding</keyword>
<dbReference type="SMART" id="SM01180">
    <property type="entry name" value="DWNN"/>
    <property type="match status" value="1"/>
</dbReference>
<feature type="domain" description="DWNN" evidence="7">
    <location>
        <begin position="3"/>
        <end position="76"/>
    </location>
</feature>
<dbReference type="AlphaFoldDB" id="A0AAD4TK58"/>
<comment type="caution">
    <text evidence="8">The sequence shown here is derived from an EMBL/GenBank/DDBJ whole genome shotgun (WGS) entry which is preliminary data.</text>
</comment>
<dbReference type="Gene3D" id="4.10.60.10">
    <property type="entry name" value="Zinc finger, CCHC-type"/>
    <property type="match status" value="1"/>
</dbReference>
<keyword evidence="4" id="KW-0862">Zinc</keyword>
<dbReference type="GO" id="GO:0016567">
    <property type="term" value="P:protein ubiquitination"/>
    <property type="evidence" value="ECO:0007669"/>
    <property type="project" value="InterPro"/>
</dbReference>
<dbReference type="PANTHER" id="PTHR15439">
    <property type="entry name" value="RETINOBLASTOMA-BINDING PROTEIN 6"/>
    <property type="match status" value="1"/>
</dbReference>
<protein>
    <recommendedName>
        <fullName evidence="7">DWNN domain-containing protein</fullName>
    </recommendedName>
</protein>
<dbReference type="EMBL" id="JAJJMB010000948">
    <property type="protein sequence ID" value="KAI3960090.1"/>
    <property type="molecule type" value="Genomic_DNA"/>
</dbReference>
<evidence type="ECO:0000256" key="5">
    <source>
        <dbReference type="ARBA" id="ARBA00023242"/>
    </source>
</evidence>
<evidence type="ECO:0000256" key="1">
    <source>
        <dbReference type="ARBA" id="ARBA00004123"/>
    </source>
</evidence>
<feature type="region of interest" description="Disordered" evidence="6">
    <location>
        <begin position="366"/>
        <end position="389"/>
    </location>
</feature>
<dbReference type="SUPFAM" id="SSF57756">
    <property type="entry name" value="Retrovirus zinc finger-like domains"/>
    <property type="match status" value="1"/>
</dbReference>
<evidence type="ECO:0000313" key="9">
    <source>
        <dbReference type="Proteomes" id="UP001202328"/>
    </source>
</evidence>
<evidence type="ECO:0000313" key="8">
    <source>
        <dbReference type="EMBL" id="KAI3960090.1"/>
    </source>
</evidence>
<dbReference type="GO" id="GO:0006511">
    <property type="term" value="P:ubiquitin-dependent protein catabolic process"/>
    <property type="evidence" value="ECO:0007669"/>
    <property type="project" value="TreeGrafter"/>
</dbReference>
<proteinExistence type="predicted"/>
<dbReference type="Gene3D" id="3.10.20.90">
    <property type="entry name" value="Phosphatidylinositol 3-kinase Catalytic Subunit, Chain A, domain 1"/>
    <property type="match status" value="1"/>
</dbReference>
<keyword evidence="3" id="KW-0863">Zinc-finger</keyword>
<feature type="region of interest" description="Disordered" evidence="6">
    <location>
        <begin position="489"/>
        <end position="540"/>
    </location>
</feature>
<dbReference type="InterPro" id="IPR013083">
    <property type="entry name" value="Znf_RING/FYVE/PHD"/>
</dbReference>
<evidence type="ECO:0000259" key="7">
    <source>
        <dbReference type="PROSITE" id="PS51282"/>
    </source>
</evidence>
<keyword evidence="5" id="KW-0539">Nucleus</keyword>
<dbReference type="CDD" id="cd16620">
    <property type="entry name" value="vRING-HC-C4C4_RBBP6"/>
    <property type="match status" value="1"/>
</dbReference>
<dbReference type="GO" id="GO:0005634">
    <property type="term" value="C:nucleus"/>
    <property type="evidence" value="ECO:0007669"/>
    <property type="project" value="UniProtKB-SubCell"/>
</dbReference>
<name>A0AAD4TK58_9MAGN</name>
<feature type="compositionally biased region" description="Low complexity" evidence="6">
    <location>
        <begin position="304"/>
        <end position="314"/>
    </location>
</feature>
<accession>A0AAD4TK58</accession>
<dbReference type="PROSITE" id="PS51282">
    <property type="entry name" value="DWNN"/>
    <property type="match status" value="1"/>
</dbReference>
<dbReference type="GO" id="GO:0008270">
    <property type="term" value="F:zinc ion binding"/>
    <property type="evidence" value="ECO:0007669"/>
    <property type="project" value="UniProtKB-KW"/>
</dbReference>
<organism evidence="8 9">
    <name type="scientific">Papaver atlanticum</name>
    <dbReference type="NCBI Taxonomy" id="357466"/>
    <lineage>
        <taxon>Eukaryota</taxon>
        <taxon>Viridiplantae</taxon>
        <taxon>Streptophyta</taxon>
        <taxon>Embryophyta</taxon>
        <taxon>Tracheophyta</taxon>
        <taxon>Spermatophyta</taxon>
        <taxon>Magnoliopsida</taxon>
        <taxon>Ranunculales</taxon>
        <taxon>Papaveraceae</taxon>
        <taxon>Papaveroideae</taxon>
        <taxon>Papaver</taxon>
    </lineage>
</organism>
<dbReference type="GO" id="GO:0061630">
    <property type="term" value="F:ubiquitin protein ligase activity"/>
    <property type="evidence" value="ECO:0007669"/>
    <property type="project" value="InterPro"/>
</dbReference>
<evidence type="ECO:0000256" key="3">
    <source>
        <dbReference type="ARBA" id="ARBA00022771"/>
    </source>
</evidence>
<feature type="compositionally biased region" description="Polar residues" evidence="6">
    <location>
        <begin position="529"/>
        <end position="540"/>
    </location>
</feature>
<keyword evidence="9" id="KW-1185">Reference proteome</keyword>
<dbReference type="GO" id="GO:0006397">
    <property type="term" value="P:mRNA processing"/>
    <property type="evidence" value="ECO:0007669"/>
    <property type="project" value="InterPro"/>
</dbReference>
<dbReference type="Pfam" id="PF08783">
    <property type="entry name" value="DWNN"/>
    <property type="match status" value="1"/>
</dbReference>
<evidence type="ECO:0000256" key="6">
    <source>
        <dbReference type="SAM" id="MobiDB-lite"/>
    </source>
</evidence>
<dbReference type="Proteomes" id="UP001202328">
    <property type="component" value="Unassembled WGS sequence"/>
</dbReference>
<dbReference type="PANTHER" id="PTHR15439:SF0">
    <property type="entry name" value="CELL DIVISION CYCLE AND APOPTOSIS REGULATOR PROTEIN 1-RELATED"/>
    <property type="match status" value="1"/>
</dbReference>
<gene>
    <name evidence="8" type="ORF">MKW98_016814</name>
</gene>